<dbReference type="OrthoDB" id="2690199at2"/>
<gene>
    <name evidence="4" type="ORF">BLL40_06405</name>
</gene>
<reference evidence="4 5" key="1">
    <citation type="submission" date="2016-12" db="EMBL/GenBank/DDBJ databases">
        <title>Domibacillus sp. SAOS 44 whole genome sequencing.</title>
        <authorList>
            <person name="Verma A."/>
            <person name="Krishnamurthi S."/>
        </authorList>
    </citation>
    <scope>NUCLEOTIDE SEQUENCE [LARGE SCALE GENOMIC DNA]</scope>
    <source>
        <strain evidence="4 5">SAOS 44</strain>
    </source>
</reference>
<dbReference type="InterPro" id="IPR005081">
    <property type="entry name" value="SpoIIGA"/>
</dbReference>
<feature type="transmembrane region" description="Helical" evidence="3">
    <location>
        <begin position="58"/>
        <end position="76"/>
    </location>
</feature>
<keyword evidence="1" id="KW-1003">Cell membrane</keyword>
<keyword evidence="5" id="KW-1185">Reference proteome</keyword>
<comment type="function">
    <text evidence="1">Probable aspartic protease that is responsible for the proteolytic cleavage of the RNA polymerase sigma E factor (SigE/spoIIGB) to yield the active peptide in the mother cell during sporulation. Responds to a signal from the forespore that is triggered by the extracellular signal protein SpoIIR.</text>
</comment>
<keyword evidence="3" id="KW-0812">Transmembrane</keyword>
<dbReference type="Proteomes" id="UP000186524">
    <property type="component" value="Unassembled WGS sequence"/>
</dbReference>
<sequence length="282" mass="31223">MTGYAEVIVLFNFAADGLLLLVTGILLGKRLQARRLLLASMIGTIPLFMHLITGWDWLNHFAVKMLSPVFMLIIAFKITGIAVLLSAAITFYFVTFLTGGVLYGFQSVIFNGNSSGQFSIVLLFIVSISAAFYFIQRRLFNLSTKRNIKKQTVPVTFSICGMEWSGIALIDTGNSLCDPITKKGVAVCQIRAGESWPIAVHSGEQEMLSGLPDRWAEKMIWVPARSLGAEKQLLPAFRTDELTVFMDGKAIQTPKALVTFTTAILSDDQSFDFILHPNMVRQ</sequence>
<organism evidence="4 5">
    <name type="scientific">Domibacillus mangrovi</name>
    <dbReference type="NCBI Taxonomy" id="1714354"/>
    <lineage>
        <taxon>Bacteria</taxon>
        <taxon>Bacillati</taxon>
        <taxon>Bacillota</taxon>
        <taxon>Bacilli</taxon>
        <taxon>Bacillales</taxon>
        <taxon>Bacillaceae</taxon>
        <taxon>Domibacillus</taxon>
    </lineage>
</organism>
<proteinExistence type="inferred from homology"/>
<dbReference type="STRING" id="1714354.BLL40_06405"/>
<keyword evidence="1" id="KW-0749">Sporulation</keyword>
<evidence type="ECO:0000256" key="1">
    <source>
        <dbReference type="PIRNR" id="PIRNR018571"/>
    </source>
</evidence>
<accession>A0A1Q5P4S4</accession>
<evidence type="ECO:0000256" key="3">
    <source>
        <dbReference type="SAM" id="Phobius"/>
    </source>
</evidence>
<keyword evidence="1 3" id="KW-0472">Membrane</keyword>
<dbReference type="GO" id="GO:0005886">
    <property type="term" value="C:plasma membrane"/>
    <property type="evidence" value="ECO:0007669"/>
    <property type="project" value="UniProtKB-SubCell"/>
</dbReference>
<feature type="transmembrane region" description="Helical" evidence="3">
    <location>
        <begin position="83"/>
        <end position="105"/>
    </location>
</feature>
<evidence type="ECO:0000256" key="2">
    <source>
        <dbReference type="PIRSR" id="PIRSR018571-1"/>
    </source>
</evidence>
<comment type="similarity">
    <text evidence="1">Belongs to the peptidase U4 family.</text>
</comment>
<name>A0A1Q5P4S4_9BACI</name>
<dbReference type="RefSeq" id="WP_073711079.1">
    <property type="nucleotide sequence ID" value="NZ_MRWQ01000005.1"/>
</dbReference>
<keyword evidence="3" id="KW-1133">Transmembrane helix</keyword>
<dbReference type="EC" id="3.4.23.-" evidence="1"/>
<keyword evidence="1" id="KW-0378">Hydrolase</keyword>
<feature type="transmembrane region" description="Helical" evidence="3">
    <location>
        <begin position="6"/>
        <end position="28"/>
    </location>
</feature>
<dbReference type="EMBL" id="MRWQ01000005">
    <property type="protein sequence ID" value="OKL37208.1"/>
    <property type="molecule type" value="Genomic_DNA"/>
</dbReference>
<feature type="active site" evidence="2">
    <location>
        <position position="171"/>
    </location>
</feature>
<dbReference type="AlphaFoldDB" id="A0A1Q5P4S4"/>
<keyword evidence="1" id="KW-0064">Aspartyl protease</keyword>
<feature type="transmembrane region" description="Helical" evidence="3">
    <location>
        <begin position="35"/>
        <end position="52"/>
    </location>
</feature>
<dbReference type="GO" id="GO:0030435">
    <property type="term" value="P:sporulation resulting in formation of a cellular spore"/>
    <property type="evidence" value="ECO:0007669"/>
    <property type="project" value="UniProtKB-KW"/>
</dbReference>
<dbReference type="GO" id="GO:0006508">
    <property type="term" value="P:proteolysis"/>
    <property type="evidence" value="ECO:0007669"/>
    <property type="project" value="UniProtKB-KW"/>
</dbReference>
<dbReference type="GO" id="GO:0004190">
    <property type="term" value="F:aspartic-type endopeptidase activity"/>
    <property type="evidence" value="ECO:0007669"/>
    <property type="project" value="UniProtKB-KW"/>
</dbReference>
<keyword evidence="1" id="KW-0645">Protease</keyword>
<protein>
    <recommendedName>
        <fullName evidence="1">Sporulation sigma-E factor-processing peptidase</fullName>
        <ecNumber evidence="1">3.4.23.-</ecNumber>
    </recommendedName>
    <alternativeName>
        <fullName evidence="1">Membrane-associated aspartic protease</fullName>
    </alternativeName>
    <alternativeName>
        <fullName evidence="1">Stage II sporulation protein GA</fullName>
    </alternativeName>
</protein>
<dbReference type="Pfam" id="PF03419">
    <property type="entry name" value="Peptidase_U4"/>
    <property type="match status" value="1"/>
</dbReference>
<feature type="transmembrane region" description="Helical" evidence="3">
    <location>
        <begin position="117"/>
        <end position="135"/>
    </location>
</feature>
<evidence type="ECO:0000313" key="4">
    <source>
        <dbReference type="EMBL" id="OKL37208.1"/>
    </source>
</evidence>
<dbReference type="GO" id="GO:0030436">
    <property type="term" value="P:asexual sporulation"/>
    <property type="evidence" value="ECO:0007669"/>
    <property type="project" value="InterPro"/>
</dbReference>
<dbReference type="PIRSF" id="PIRSF018571">
    <property type="entry name" value="SpoIIGA"/>
    <property type="match status" value="1"/>
</dbReference>
<evidence type="ECO:0000313" key="5">
    <source>
        <dbReference type="Proteomes" id="UP000186524"/>
    </source>
</evidence>
<comment type="caution">
    <text evidence="4">The sequence shown here is derived from an EMBL/GenBank/DDBJ whole genome shotgun (WGS) entry which is preliminary data.</text>
</comment>
<comment type="subcellular location">
    <subcellularLocation>
        <location evidence="1">Cell membrane</location>
    </subcellularLocation>
</comment>
<comment type="subunit">
    <text evidence="1">Self-associates. Interacts with SigE. Interacts with SpoIIR.</text>
</comment>